<dbReference type="InterPro" id="IPR036058">
    <property type="entry name" value="Kazal_dom_sf"/>
</dbReference>
<organism evidence="4 5">
    <name type="scientific">Oricola cellulosilytica</name>
    <dbReference type="NCBI Taxonomy" id="1429082"/>
    <lineage>
        <taxon>Bacteria</taxon>
        <taxon>Pseudomonadati</taxon>
        <taxon>Pseudomonadota</taxon>
        <taxon>Alphaproteobacteria</taxon>
        <taxon>Hyphomicrobiales</taxon>
        <taxon>Ahrensiaceae</taxon>
        <taxon>Oricola</taxon>
    </lineage>
</organism>
<protein>
    <submittedName>
        <fullName evidence="4">Protease inhibitor</fullName>
    </submittedName>
</protein>
<dbReference type="InterPro" id="IPR053265">
    <property type="entry name" value="Serpin"/>
</dbReference>
<sequence>MKLQGIATGAAALTAAAMGLAACVVEDGPPPAAPERPVVCAQIYAPVCARRDAEVRTFSNECMARGNGFTVVSQGECGGSPITPRPPATQPPPQTALPDRVCPQIYAPVCAVRDGRASTYDNECVAGGRGARVIRQGAC</sequence>
<accession>A0A4V6N6C1</accession>
<dbReference type="AlphaFoldDB" id="A0A4V6N6C1"/>
<gene>
    <name evidence="4" type="ORF">E0D97_07220</name>
</gene>
<feature type="chain" id="PRO_5020695546" evidence="2">
    <location>
        <begin position="22"/>
        <end position="139"/>
    </location>
</feature>
<dbReference type="PROSITE" id="PS51465">
    <property type="entry name" value="KAZAL_2"/>
    <property type="match status" value="1"/>
</dbReference>
<keyword evidence="2" id="KW-0732">Signal</keyword>
<evidence type="ECO:0000256" key="1">
    <source>
        <dbReference type="SAM" id="MobiDB-lite"/>
    </source>
</evidence>
<dbReference type="RefSeq" id="WP_131567300.1">
    <property type="nucleotide sequence ID" value="NZ_JAINFK010000004.1"/>
</dbReference>
<feature type="compositionally biased region" description="Pro residues" evidence="1">
    <location>
        <begin position="83"/>
        <end position="95"/>
    </location>
</feature>
<dbReference type="SUPFAM" id="SSF100895">
    <property type="entry name" value="Kazal-type serine protease inhibitors"/>
    <property type="match status" value="2"/>
</dbReference>
<reference evidence="4 5" key="1">
    <citation type="journal article" date="2015" name="Antonie Van Leeuwenhoek">
        <title>Oricola cellulosilytica gen. nov., sp. nov., a cellulose-degrading bacterium of the family Phyllobacteriaceae isolated from surface seashore water, and emended descriptions of Mesorhizobium loti and Phyllobacterium myrsinacearum.</title>
        <authorList>
            <person name="Hameed A."/>
            <person name="Shahina M."/>
            <person name="Lai W.A."/>
            <person name="Lin S.Y."/>
            <person name="Young L.S."/>
            <person name="Liu Y.C."/>
            <person name="Hsu Y.H."/>
            <person name="Young C.C."/>
        </authorList>
    </citation>
    <scope>NUCLEOTIDE SEQUENCE [LARGE SCALE GENOMIC DNA]</scope>
    <source>
        <strain evidence="4 5">KCTC 52183</strain>
    </source>
</reference>
<dbReference type="Proteomes" id="UP000291301">
    <property type="component" value="Unassembled WGS sequence"/>
</dbReference>
<dbReference type="Gene3D" id="3.30.60.30">
    <property type="match status" value="2"/>
</dbReference>
<dbReference type="OrthoDB" id="9800302at2"/>
<proteinExistence type="predicted"/>
<evidence type="ECO:0000259" key="3">
    <source>
        <dbReference type="PROSITE" id="PS51465"/>
    </source>
</evidence>
<feature type="domain" description="Kazal-like" evidence="3">
    <location>
        <begin position="102"/>
        <end position="139"/>
    </location>
</feature>
<evidence type="ECO:0000256" key="2">
    <source>
        <dbReference type="SAM" id="SignalP"/>
    </source>
</evidence>
<dbReference type="InterPro" id="IPR002350">
    <property type="entry name" value="Kazal_dom"/>
</dbReference>
<comment type="caution">
    <text evidence="4">The sequence shown here is derived from an EMBL/GenBank/DDBJ whole genome shotgun (WGS) entry which is preliminary data.</text>
</comment>
<dbReference type="PROSITE" id="PS51257">
    <property type="entry name" value="PROKAR_LIPOPROTEIN"/>
    <property type="match status" value="1"/>
</dbReference>
<dbReference type="EMBL" id="SJST01000002">
    <property type="protein sequence ID" value="TCD15317.1"/>
    <property type="molecule type" value="Genomic_DNA"/>
</dbReference>
<keyword evidence="5" id="KW-1185">Reference proteome</keyword>
<dbReference type="Pfam" id="PF00050">
    <property type="entry name" value="Kazal_1"/>
    <property type="match status" value="1"/>
</dbReference>
<feature type="region of interest" description="Disordered" evidence="1">
    <location>
        <begin position="75"/>
        <end position="97"/>
    </location>
</feature>
<dbReference type="PANTHER" id="PTHR21131">
    <property type="entry name" value="SERINE-TYPE ENDOPEPTIDASE INHIBITOR"/>
    <property type="match status" value="1"/>
</dbReference>
<evidence type="ECO:0000313" key="4">
    <source>
        <dbReference type="EMBL" id="TCD15317.1"/>
    </source>
</evidence>
<evidence type="ECO:0000313" key="5">
    <source>
        <dbReference type="Proteomes" id="UP000291301"/>
    </source>
</evidence>
<dbReference type="CDD" id="cd00104">
    <property type="entry name" value="KAZAL_FS"/>
    <property type="match status" value="1"/>
</dbReference>
<name>A0A4V6N6C1_9HYPH</name>
<dbReference type="PANTHER" id="PTHR21131:SF0">
    <property type="entry name" value="GEO10195P1-RELATED"/>
    <property type="match status" value="1"/>
</dbReference>
<feature type="signal peptide" evidence="2">
    <location>
        <begin position="1"/>
        <end position="21"/>
    </location>
</feature>
<dbReference type="Pfam" id="PF07648">
    <property type="entry name" value="Kazal_2"/>
    <property type="match status" value="1"/>
</dbReference>